<evidence type="ECO:0000313" key="2">
    <source>
        <dbReference type="Proteomes" id="UP000193925"/>
    </source>
</evidence>
<accession>A0ABY1MS55</accession>
<name>A0ABY1MS55_9PROT</name>
<reference evidence="1 2" key="1">
    <citation type="submission" date="2017-03" db="EMBL/GenBank/DDBJ databases">
        <authorList>
            <person name="Regsiter A."/>
            <person name="William W."/>
        </authorList>
    </citation>
    <scope>NUCLEOTIDE SEQUENCE [LARGE SCALE GENOMIC DNA]</scope>
    <source>
        <strain evidence="1">PRJEB5721</strain>
    </source>
</reference>
<sequence>MAKPVVIMPKQVVTPVDAPAVSSPAVANMIRQVQEMQQKVRGMEDENGR</sequence>
<dbReference type="EMBL" id="LT841305">
    <property type="protein sequence ID" value="SMH66656.1"/>
    <property type="molecule type" value="Genomic_DNA"/>
</dbReference>
<evidence type="ECO:0000313" key="1">
    <source>
        <dbReference type="EMBL" id="SMH66656.1"/>
    </source>
</evidence>
<dbReference type="Proteomes" id="UP000193925">
    <property type="component" value="Chromosome AFERRI"/>
</dbReference>
<protein>
    <submittedName>
        <fullName evidence="1">Uncharacterized protein</fullName>
    </submittedName>
</protein>
<proteinExistence type="predicted"/>
<organism evidence="1 2">
    <name type="scientific">Acidithiobacillus ferrivorans</name>
    <dbReference type="NCBI Taxonomy" id="160808"/>
    <lineage>
        <taxon>Bacteria</taxon>
        <taxon>Pseudomonadati</taxon>
        <taxon>Pseudomonadota</taxon>
        <taxon>Acidithiobacillia</taxon>
        <taxon>Acidithiobacillales</taxon>
        <taxon>Acidithiobacillaceae</taxon>
        <taxon>Acidithiobacillus</taxon>
    </lineage>
</organism>
<keyword evidence="2" id="KW-1185">Reference proteome</keyword>
<gene>
    <name evidence="1" type="ORF">AFERRI_40004</name>
</gene>